<keyword evidence="2 7" id="KW-0328">Glycosyltransferase</keyword>
<dbReference type="PANTHER" id="PTHR14453:SF107">
    <property type="entry name" value="POLY [ADP-RIBOSE] POLYMERASE"/>
    <property type="match status" value="1"/>
</dbReference>
<evidence type="ECO:0000256" key="2">
    <source>
        <dbReference type="ARBA" id="ARBA00022676"/>
    </source>
</evidence>
<keyword evidence="5" id="KW-0539">Nucleus</keyword>
<dbReference type="EC" id="2.4.2.-" evidence="7"/>
<dbReference type="SUPFAM" id="SSF56399">
    <property type="entry name" value="ADP-ribosylation"/>
    <property type="match status" value="1"/>
</dbReference>
<keyword evidence="4 7" id="KW-0520">NAD</keyword>
<name>A0A1A7ZWP3_NOTFU</name>
<dbReference type="KEGG" id="nfu:107377055"/>
<comment type="similarity">
    <text evidence="6">Belongs to the ARTD/PARP family.</text>
</comment>
<keyword evidence="3 7" id="KW-0808">Transferase</keyword>
<dbReference type="PROSITE" id="PS51059">
    <property type="entry name" value="PARP_CATALYTIC"/>
    <property type="match status" value="1"/>
</dbReference>
<reference evidence="9" key="1">
    <citation type="submission" date="2016-05" db="EMBL/GenBank/DDBJ databases">
        <authorList>
            <person name="Lavstsen T."/>
            <person name="Jespersen J.S."/>
        </authorList>
    </citation>
    <scope>NUCLEOTIDE SEQUENCE</scope>
    <source>
        <tissue evidence="9">Brain</tissue>
    </source>
</reference>
<evidence type="ECO:0000313" key="9">
    <source>
        <dbReference type="EMBL" id="SBP47214.1"/>
    </source>
</evidence>
<dbReference type="InterPro" id="IPR012317">
    <property type="entry name" value="Poly(ADP-ribose)pol_cat_dom"/>
</dbReference>
<evidence type="ECO:0000256" key="7">
    <source>
        <dbReference type="RuleBase" id="RU362114"/>
    </source>
</evidence>
<evidence type="ECO:0000256" key="4">
    <source>
        <dbReference type="ARBA" id="ARBA00023027"/>
    </source>
</evidence>
<dbReference type="PANTHER" id="PTHR14453">
    <property type="entry name" value="PARP/ZINC FINGER CCCH TYPE DOMAIN CONTAINING PROTEIN"/>
    <property type="match status" value="1"/>
</dbReference>
<reference evidence="9" key="2">
    <citation type="submission" date="2016-06" db="EMBL/GenBank/DDBJ databases">
        <title>The genome of a short-lived fish provides insights into sex chromosome evolution and the genetic control of aging.</title>
        <authorList>
            <person name="Reichwald K."/>
            <person name="Felder M."/>
            <person name="Petzold A."/>
            <person name="Koch P."/>
            <person name="Groth M."/>
            <person name="Platzer M."/>
        </authorList>
    </citation>
    <scope>NUCLEOTIDE SEQUENCE</scope>
    <source>
        <tissue evidence="9">Brain</tissue>
    </source>
</reference>
<evidence type="ECO:0000256" key="6">
    <source>
        <dbReference type="ARBA" id="ARBA00024347"/>
    </source>
</evidence>
<dbReference type="GO" id="GO:0070212">
    <property type="term" value="P:protein poly-ADP-ribosylation"/>
    <property type="evidence" value="ECO:0007669"/>
    <property type="project" value="TreeGrafter"/>
</dbReference>
<dbReference type="GO" id="GO:0010629">
    <property type="term" value="P:negative regulation of gene expression"/>
    <property type="evidence" value="ECO:0007669"/>
    <property type="project" value="TreeGrafter"/>
</dbReference>
<dbReference type="OrthoDB" id="6133115at2759"/>
<accession>A0A1A7ZWP3</accession>
<dbReference type="InterPro" id="IPR052056">
    <property type="entry name" value="Mono-ARTD/PARP"/>
</dbReference>
<dbReference type="GO" id="GO:1990404">
    <property type="term" value="F:NAD+-protein mono-ADP-ribosyltransferase activity"/>
    <property type="evidence" value="ECO:0007669"/>
    <property type="project" value="TreeGrafter"/>
</dbReference>
<gene>
    <name evidence="9" type="primary">Nfu_g_1_009508</name>
</gene>
<dbReference type="GO" id="GO:0005634">
    <property type="term" value="C:nucleus"/>
    <property type="evidence" value="ECO:0007669"/>
    <property type="project" value="UniProtKB-SubCell"/>
</dbReference>
<feature type="domain" description="PARP catalytic" evidence="8">
    <location>
        <begin position="391"/>
        <end position="503"/>
    </location>
</feature>
<dbReference type="EMBL" id="HADY01008729">
    <property type="protein sequence ID" value="SBP47214.1"/>
    <property type="molecule type" value="Transcribed_RNA"/>
</dbReference>
<dbReference type="Gene3D" id="3.90.228.10">
    <property type="match status" value="1"/>
</dbReference>
<evidence type="ECO:0000256" key="3">
    <source>
        <dbReference type="ARBA" id="ARBA00022679"/>
    </source>
</evidence>
<dbReference type="GO" id="GO:0003950">
    <property type="term" value="F:NAD+ poly-ADP-ribosyltransferase activity"/>
    <property type="evidence" value="ECO:0007669"/>
    <property type="project" value="UniProtKB-UniRule"/>
</dbReference>
<evidence type="ECO:0000256" key="5">
    <source>
        <dbReference type="ARBA" id="ARBA00023242"/>
    </source>
</evidence>
<dbReference type="GO" id="GO:0003714">
    <property type="term" value="F:transcription corepressor activity"/>
    <property type="evidence" value="ECO:0007669"/>
    <property type="project" value="TreeGrafter"/>
</dbReference>
<organism evidence="9">
    <name type="scientific">Nothobranchius furzeri</name>
    <name type="common">Turquoise killifish</name>
    <dbReference type="NCBI Taxonomy" id="105023"/>
    <lineage>
        <taxon>Eukaryota</taxon>
        <taxon>Metazoa</taxon>
        <taxon>Chordata</taxon>
        <taxon>Craniata</taxon>
        <taxon>Vertebrata</taxon>
        <taxon>Euteleostomi</taxon>
        <taxon>Actinopterygii</taxon>
        <taxon>Neopterygii</taxon>
        <taxon>Teleostei</taxon>
        <taxon>Neoteleostei</taxon>
        <taxon>Acanthomorphata</taxon>
        <taxon>Ovalentaria</taxon>
        <taxon>Atherinomorphae</taxon>
        <taxon>Cyprinodontiformes</taxon>
        <taxon>Nothobranchiidae</taxon>
        <taxon>Nothobranchius</taxon>
    </lineage>
</organism>
<protein>
    <recommendedName>
        <fullName evidence="7">Poly [ADP-ribose] polymerase</fullName>
        <shortName evidence="7">PARP</shortName>
        <ecNumber evidence="7">2.4.2.-</ecNumber>
    </recommendedName>
</protein>
<sequence>MLLSLCPRDLDEALQVVVGDLCVRVEKLHGAAALPPDVDKIKELLIKAKTDANRDEVRVDVIFIPGQNTATVTKVRLVGYTEHVNKLTAVLLDYQLNQVLTEQVVNLPHPELVTYFDKILEMIGMKQTKVTLKPLLYPHSCVAVSGPRCHVVEVHQRLMSVLGSLTFDHLVFNGPGAQRFFEVDGKERKEQIESSCKVLIRERHGSRSHTLQQSAFFLVGLLRKNVDDATTQMKNLYQNNSSTKTFTKEDLADLTQDDMKEVKLLAEIEGLYLQEGQPSPGGLMVSGLKVGVNQVALKLQTTIPLRRLLRIKEEDGLYPRVSWCILGLNGCWERLPKTANYRLEKCDATKGIVDTQGVAWSVNLQRMEATEHIVGGTAKLKRLENLQDFTLPLYWDSMGENEYFQEFLLEPSSAEYHTVQKAFNKTAQKMVVKIVRLQNTHLRRVYEMQKKNISEKNQQDGAGEKLLYHGTSQETCTAIKTKGFNRSFSGKMQQHLVMGPTLL</sequence>
<dbReference type="GO" id="GO:0005737">
    <property type="term" value="C:cytoplasm"/>
    <property type="evidence" value="ECO:0007669"/>
    <property type="project" value="TreeGrafter"/>
</dbReference>
<comment type="subcellular location">
    <subcellularLocation>
        <location evidence="1">Nucleus</location>
    </subcellularLocation>
</comment>
<dbReference type="AlphaFoldDB" id="A0A1A7ZWP3"/>
<dbReference type="Pfam" id="PF00644">
    <property type="entry name" value="PARP"/>
    <property type="match status" value="1"/>
</dbReference>
<evidence type="ECO:0000256" key="1">
    <source>
        <dbReference type="ARBA" id="ARBA00004123"/>
    </source>
</evidence>
<evidence type="ECO:0000259" key="8">
    <source>
        <dbReference type="PROSITE" id="PS51059"/>
    </source>
</evidence>
<proteinExistence type="inferred from homology"/>